<proteinExistence type="predicted"/>
<dbReference type="Pfam" id="PF16220">
    <property type="entry name" value="DUF4880"/>
    <property type="match status" value="1"/>
</dbReference>
<feature type="domain" description="FecR protein" evidence="2">
    <location>
        <begin position="123"/>
        <end position="214"/>
    </location>
</feature>
<dbReference type="Gene3D" id="2.60.120.1440">
    <property type="match status" value="1"/>
</dbReference>
<feature type="domain" description="Protein FecR C-terminal" evidence="4">
    <location>
        <begin position="267"/>
        <end position="335"/>
    </location>
</feature>
<organism evidence="5">
    <name type="scientific">hydrothermal vent metagenome</name>
    <dbReference type="NCBI Taxonomy" id="652676"/>
    <lineage>
        <taxon>unclassified sequences</taxon>
        <taxon>metagenomes</taxon>
        <taxon>ecological metagenomes</taxon>
    </lineage>
</organism>
<dbReference type="Gene3D" id="3.55.50.30">
    <property type="match status" value="1"/>
</dbReference>
<name>A0A3B1AYE2_9ZZZZ</name>
<evidence type="ECO:0000313" key="5">
    <source>
        <dbReference type="EMBL" id="VAX03060.1"/>
    </source>
</evidence>
<dbReference type="PANTHER" id="PTHR30273">
    <property type="entry name" value="PERIPLASMIC SIGNAL SENSOR AND SIGMA FACTOR ACTIVATOR FECR-RELATED"/>
    <property type="match status" value="1"/>
</dbReference>
<evidence type="ECO:0000259" key="4">
    <source>
        <dbReference type="Pfam" id="PF16344"/>
    </source>
</evidence>
<evidence type="ECO:0000259" key="3">
    <source>
        <dbReference type="Pfam" id="PF16220"/>
    </source>
</evidence>
<evidence type="ECO:0000259" key="2">
    <source>
        <dbReference type="Pfam" id="PF04773"/>
    </source>
</evidence>
<dbReference type="InterPro" id="IPR032623">
    <property type="entry name" value="FecR_N"/>
</dbReference>
<dbReference type="GO" id="GO:0016989">
    <property type="term" value="F:sigma factor antagonist activity"/>
    <property type="evidence" value="ECO:0007669"/>
    <property type="project" value="TreeGrafter"/>
</dbReference>
<keyword evidence="1" id="KW-0472">Membrane</keyword>
<dbReference type="InterPro" id="IPR006860">
    <property type="entry name" value="FecR"/>
</dbReference>
<feature type="domain" description="FecR N-terminal" evidence="3">
    <location>
        <begin position="12"/>
        <end position="50"/>
    </location>
</feature>
<dbReference type="Pfam" id="PF16344">
    <property type="entry name" value="FecR_C"/>
    <property type="match status" value="1"/>
</dbReference>
<dbReference type="Pfam" id="PF04773">
    <property type="entry name" value="FecR"/>
    <property type="match status" value="1"/>
</dbReference>
<feature type="transmembrane region" description="Helical" evidence="1">
    <location>
        <begin position="97"/>
        <end position="115"/>
    </location>
</feature>
<dbReference type="AlphaFoldDB" id="A0A3B1AYE2"/>
<keyword evidence="1" id="KW-1133">Transmembrane helix</keyword>
<evidence type="ECO:0000256" key="1">
    <source>
        <dbReference type="SAM" id="Phobius"/>
    </source>
</evidence>
<dbReference type="PANTHER" id="PTHR30273:SF2">
    <property type="entry name" value="PROTEIN FECR"/>
    <property type="match status" value="1"/>
</dbReference>
<dbReference type="InterPro" id="IPR032508">
    <property type="entry name" value="FecR_C"/>
</dbReference>
<reference evidence="5" key="1">
    <citation type="submission" date="2018-06" db="EMBL/GenBank/DDBJ databases">
        <authorList>
            <person name="Zhirakovskaya E."/>
        </authorList>
    </citation>
    <scope>NUCLEOTIDE SEQUENCE</scope>
</reference>
<sequence>MNEQIIDDKILDEATEWFVLMRADDISPERAAGFADWISQSDLHQAAYGEIGGLWDEIPAMASPARDNASVTSLADHKIQKKSHKHISRKQIWSPRMIAASIAFLAISIVSYGQWGHNIWMDSHSTEIGELADVILDDGSHLVLNTNSEVRVDLQKDKRVVYLTRGEVFFEVAKDEDRPFFVETTGGLVRVLGTKFNIRQKDFHSDVTVLEGSVGVMDHGRMTDNYAAMPFDATLTSDQKFSLGNDAVDNEAVAVDSHAVLSWRDRKLIYNGESFADLVEDINRYYDVEIRIGDPALRDIEVVAILKIEDRATTLKALETTFNVNARVISKDLITLYPNK</sequence>
<keyword evidence="1" id="KW-0812">Transmembrane</keyword>
<dbReference type="EMBL" id="UOFW01000036">
    <property type="protein sequence ID" value="VAX03060.1"/>
    <property type="molecule type" value="Genomic_DNA"/>
</dbReference>
<accession>A0A3B1AYE2</accession>
<gene>
    <name evidence="5" type="ORF">MNBD_ALPHA03-828</name>
</gene>
<dbReference type="InterPro" id="IPR012373">
    <property type="entry name" value="Ferrdict_sens_TM"/>
</dbReference>
<protein>
    <submittedName>
        <fullName evidence="5">Uncharacterized protein</fullName>
    </submittedName>
</protein>
<dbReference type="PIRSF" id="PIRSF018266">
    <property type="entry name" value="FecR"/>
    <property type="match status" value="1"/>
</dbReference>